<name>A0A5B7E0P7_PORTR</name>
<organism evidence="2 3">
    <name type="scientific">Portunus trituberculatus</name>
    <name type="common">Swimming crab</name>
    <name type="synonym">Neptunus trituberculatus</name>
    <dbReference type="NCBI Taxonomy" id="210409"/>
    <lineage>
        <taxon>Eukaryota</taxon>
        <taxon>Metazoa</taxon>
        <taxon>Ecdysozoa</taxon>
        <taxon>Arthropoda</taxon>
        <taxon>Crustacea</taxon>
        <taxon>Multicrustacea</taxon>
        <taxon>Malacostraca</taxon>
        <taxon>Eumalacostraca</taxon>
        <taxon>Eucarida</taxon>
        <taxon>Decapoda</taxon>
        <taxon>Pleocyemata</taxon>
        <taxon>Brachyura</taxon>
        <taxon>Eubrachyura</taxon>
        <taxon>Portunoidea</taxon>
        <taxon>Portunidae</taxon>
        <taxon>Portuninae</taxon>
        <taxon>Portunus</taxon>
    </lineage>
</organism>
<evidence type="ECO:0000256" key="1">
    <source>
        <dbReference type="SAM" id="MobiDB-lite"/>
    </source>
</evidence>
<dbReference type="EMBL" id="VSRR010001753">
    <property type="protein sequence ID" value="MPC27470.1"/>
    <property type="molecule type" value="Genomic_DNA"/>
</dbReference>
<feature type="region of interest" description="Disordered" evidence="1">
    <location>
        <begin position="31"/>
        <end position="59"/>
    </location>
</feature>
<dbReference type="Proteomes" id="UP000324222">
    <property type="component" value="Unassembled WGS sequence"/>
</dbReference>
<accession>A0A5B7E0P7</accession>
<dbReference type="AlphaFoldDB" id="A0A5B7E0P7"/>
<comment type="caution">
    <text evidence="2">The sequence shown here is derived from an EMBL/GenBank/DDBJ whole genome shotgun (WGS) entry which is preliminary data.</text>
</comment>
<protein>
    <submittedName>
        <fullName evidence="2">Uncharacterized protein</fullName>
    </submittedName>
</protein>
<sequence length="113" mass="12137">MGTEALWCFAIDTEDCGSERPFGTLRHRRQRVRSSVARQSTSSLAAGRACGDRPAPSINITVPPTPLPPSPTAVACFHPYALSLTPNPATAHPLLTPRLALGHPTTYAWHHSS</sequence>
<evidence type="ECO:0000313" key="2">
    <source>
        <dbReference type="EMBL" id="MPC27470.1"/>
    </source>
</evidence>
<keyword evidence="3" id="KW-1185">Reference proteome</keyword>
<reference evidence="2 3" key="1">
    <citation type="submission" date="2019-05" db="EMBL/GenBank/DDBJ databases">
        <title>Another draft genome of Portunus trituberculatus and its Hox gene families provides insights of decapod evolution.</title>
        <authorList>
            <person name="Jeong J.-H."/>
            <person name="Song I."/>
            <person name="Kim S."/>
            <person name="Choi T."/>
            <person name="Kim D."/>
            <person name="Ryu S."/>
            <person name="Kim W."/>
        </authorList>
    </citation>
    <scope>NUCLEOTIDE SEQUENCE [LARGE SCALE GENOMIC DNA]</scope>
    <source>
        <tissue evidence="2">Muscle</tissue>
    </source>
</reference>
<feature type="compositionally biased region" description="Low complexity" evidence="1">
    <location>
        <begin position="33"/>
        <end position="45"/>
    </location>
</feature>
<evidence type="ECO:0000313" key="3">
    <source>
        <dbReference type="Proteomes" id="UP000324222"/>
    </source>
</evidence>
<proteinExistence type="predicted"/>
<gene>
    <name evidence="2" type="ORF">E2C01_020640</name>
</gene>